<reference evidence="2" key="2">
    <citation type="journal article" date="2021" name="PeerJ">
        <title>Extensive microbial diversity within the chicken gut microbiome revealed by metagenomics and culture.</title>
        <authorList>
            <person name="Gilroy R."/>
            <person name="Ravi A."/>
            <person name="Getino M."/>
            <person name="Pursley I."/>
            <person name="Horton D.L."/>
            <person name="Alikhan N.F."/>
            <person name="Baker D."/>
            <person name="Gharbi K."/>
            <person name="Hall N."/>
            <person name="Watson M."/>
            <person name="Adriaenssens E.M."/>
            <person name="Foster-Nyarko E."/>
            <person name="Jarju S."/>
            <person name="Secka A."/>
            <person name="Antonio M."/>
            <person name="Oren A."/>
            <person name="Chaudhuri R.R."/>
            <person name="La Ragione R."/>
            <person name="Hildebrand F."/>
            <person name="Pallen M.J."/>
        </authorList>
    </citation>
    <scope>NUCLEOTIDE SEQUENCE</scope>
    <source>
        <strain evidence="2">10669</strain>
    </source>
</reference>
<sequence length="378" mass="39378">MKKNFLLRTVLAACALSCFAGVPADAQETATNPNAAAAPSAAKKAPPAVLLLVRGASEAKLPESAGTTLASSVAAQLAAVGVPVRTPDFLAGEETAERVAGDSLFSGLSPADAASLAGADYALILQISPTLEFQRAGTIYARQNVAYSLVAGTGDVVDAGRGSKIFSAPVFGDAQREMLALDATDELAAALAEKIAEKKIVLSGDAAPTAEAEIVCALEAMTFPLLKKNADGAYSVAETRGNATLPGVALKIGGVDVRLNADGSPTRVALPLNRPVLISASHRDILPVRRVVKIAKPGERVVIDVSLSDAARERWKRDLAEISAAVRNAETEDKLTDAAVELIRGKAKFWENSGVHFSNFVSREIKVEEKSALSEKIN</sequence>
<evidence type="ECO:0000256" key="1">
    <source>
        <dbReference type="SAM" id="SignalP"/>
    </source>
</evidence>
<dbReference type="AlphaFoldDB" id="A0A9D1T0S9"/>
<feature type="signal peptide" evidence="1">
    <location>
        <begin position="1"/>
        <end position="26"/>
    </location>
</feature>
<organism evidence="2 3">
    <name type="scientific">Candidatus Spyradosoma merdigallinarum</name>
    <dbReference type="NCBI Taxonomy" id="2840950"/>
    <lineage>
        <taxon>Bacteria</taxon>
        <taxon>Pseudomonadati</taxon>
        <taxon>Verrucomicrobiota</taxon>
        <taxon>Opitutia</taxon>
        <taxon>Opitutia incertae sedis</taxon>
        <taxon>Candidatus Spyradosoma</taxon>
    </lineage>
</organism>
<dbReference type="Proteomes" id="UP000886812">
    <property type="component" value="Unassembled WGS sequence"/>
</dbReference>
<keyword evidence="1" id="KW-0732">Signal</keyword>
<name>A0A9D1T0S9_9BACT</name>
<gene>
    <name evidence="2" type="ORF">IAC75_01070</name>
</gene>
<evidence type="ECO:0000313" key="3">
    <source>
        <dbReference type="Proteomes" id="UP000886812"/>
    </source>
</evidence>
<protein>
    <submittedName>
        <fullName evidence="2">Uncharacterized protein</fullName>
    </submittedName>
</protein>
<feature type="chain" id="PRO_5039415794" evidence="1">
    <location>
        <begin position="27"/>
        <end position="378"/>
    </location>
</feature>
<proteinExistence type="predicted"/>
<reference evidence="2" key="1">
    <citation type="submission" date="2020-10" db="EMBL/GenBank/DDBJ databases">
        <authorList>
            <person name="Gilroy R."/>
        </authorList>
    </citation>
    <scope>NUCLEOTIDE SEQUENCE</scope>
    <source>
        <strain evidence="2">10669</strain>
    </source>
</reference>
<comment type="caution">
    <text evidence="2">The sequence shown here is derived from an EMBL/GenBank/DDBJ whole genome shotgun (WGS) entry which is preliminary data.</text>
</comment>
<evidence type="ECO:0000313" key="2">
    <source>
        <dbReference type="EMBL" id="HIV03729.1"/>
    </source>
</evidence>
<dbReference type="EMBL" id="DVOG01000029">
    <property type="protein sequence ID" value="HIV03729.1"/>
    <property type="molecule type" value="Genomic_DNA"/>
</dbReference>
<accession>A0A9D1T0S9</accession>